<dbReference type="AlphaFoldDB" id="A0A7C4LJJ7"/>
<dbReference type="EMBL" id="DSVQ01000006">
    <property type="protein sequence ID" value="HGT38214.1"/>
    <property type="molecule type" value="Genomic_DNA"/>
</dbReference>
<protein>
    <recommendedName>
        <fullName evidence="2">DUF4440 domain-containing protein</fullName>
    </recommendedName>
</protein>
<gene>
    <name evidence="1" type="ORF">ENS64_02955</name>
</gene>
<evidence type="ECO:0008006" key="2">
    <source>
        <dbReference type="Google" id="ProtNLM"/>
    </source>
</evidence>
<proteinExistence type="predicted"/>
<accession>A0A7C4LJJ7</accession>
<evidence type="ECO:0000313" key="1">
    <source>
        <dbReference type="EMBL" id="HGT38214.1"/>
    </source>
</evidence>
<name>A0A7C4LJJ7_9PLAN</name>
<sequence>MLLCGFGALVGVGVWSGSKRALPLGFSVACLIAAGVIYVVERIVLTPAEQVEALVVRLVDEFRRKDPAALDHFSRQAAAYRTLCQAAMEMVDVEEDLQLSDFRTRVSNNNSRAVTQFRAKGTVTVRPYMASKTYQPSRFELTWTREGEHWRIIEVRRLHPFKDGEELGLLEPRSL</sequence>
<reference evidence="1" key="1">
    <citation type="journal article" date="2020" name="mSystems">
        <title>Genome- and Community-Level Interaction Insights into Carbon Utilization and Element Cycling Functions of Hydrothermarchaeota in Hydrothermal Sediment.</title>
        <authorList>
            <person name="Zhou Z."/>
            <person name="Liu Y."/>
            <person name="Xu W."/>
            <person name="Pan J."/>
            <person name="Luo Z.H."/>
            <person name="Li M."/>
        </authorList>
    </citation>
    <scope>NUCLEOTIDE SEQUENCE [LARGE SCALE GENOMIC DNA]</scope>
    <source>
        <strain evidence="1">SpSt-508</strain>
    </source>
</reference>
<comment type="caution">
    <text evidence="1">The sequence shown here is derived from an EMBL/GenBank/DDBJ whole genome shotgun (WGS) entry which is preliminary data.</text>
</comment>
<organism evidence="1">
    <name type="scientific">Schlesneria paludicola</name>
    <dbReference type="NCBI Taxonomy" id="360056"/>
    <lineage>
        <taxon>Bacteria</taxon>
        <taxon>Pseudomonadati</taxon>
        <taxon>Planctomycetota</taxon>
        <taxon>Planctomycetia</taxon>
        <taxon>Planctomycetales</taxon>
        <taxon>Planctomycetaceae</taxon>
        <taxon>Schlesneria</taxon>
    </lineage>
</organism>